<organism evidence="1">
    <name type="scientific">Rhizophora mucronata</name>
    <name type="common">Asiatic mangrove</name>
    <dbReference type="NCBI Taxonomy" id="61149"/>
    <lineage>
        <taxon>Eukaryota</taxon>
        <taxon>Viridiplantae</taxon>
        <taxon>Streptophyta</taxon>
        <taxon>Embryophyta</taxon>
        <taxon>Tracheophyta</taxon>
        <taxon>Spermatophyta</taxon>
        <taxon>Magnoliopsida</taxon>
        <taxon>eudicotyledons</taxon>
        <taxon>Gunneridae</taxon>
        <taxon>Pentapetalae</taxon>
        <taxon>rosids</taxon>
        <taxon>fabids</taxon>
        <taxon>Malpighiales</taxon>
        <taxon>Rhizophoraceae</taxon>
        <taxon>Rhizophora</taxon>
    </lineage>
</organism>
<dbReference type="AlphaFoldDB" id="A0A2P2MWH6"/>
<protein>
    <submittedName>
        <fullName evidence="1">Uncharacterized protein</fullName>
    </submittedName>
</protein>
<reference evidence="1" key="1">
    <citation type="submission" date="2018-02" db="EMBL/GenBank/DDBJ databases">
        <title>Rhizophora mucronata_Transcriptome.</title>
        <authorList>
            <person name="Meera S.P."/>
            <person name="Sreeshan A."/>
            <person name="Augustine A."/>
        </authorList>
    </citation>
    <scope>NUCLEOTIDE SEQUENCE</scope>
    <source>
        <tissue evidence="1">Leaf</tissue>
    </source>
</reference>
<accession>A0A2P2MWH6</accession>
<sequence length="52" mass="6066">MKDPPDDGYIKGKMRRIGKRLVWEKHIQIGIGVIKVILNPERALHTMIWRGT</sequence>
<name>A0A2P2MWH6_RHIMU</name>
<dbReference type="EMBL" id="GGEC01054083">
    <property type="protein sequence ID" value="MBX34567.1"/>
    <property type="molecule type" value="Transcribed_RNA"/>
</dbReference>
<evidence type="ECO:0000313" key="1">
    <source>
        <dbReference type="EMBL" id="MBX34567.1"/>
    </source>
</evidence>
<proteinExistence type="predicted"/>